<organism evidence="2 3">
    <name type="scientific">Globodera rostochiensis</name>
    <name type="common">Golden nematode worm</name>
    <name type="synonym">Heterodera rostochiensis</name>
    <dbReference type="NCBI Taxonomy" id="31243"/>
    <lineage>
        <taxon>Eukaryota</taxon>
        <taxon>Metazoa</taxon>
        <taxon>Ecdysozoa</taxon>
        <taxon>Nematoda</taxon>
        <taxon>Chromadorea</taxon>
        <taxon>Rhabditida</taxon>
        <taxon>Tylenchina</taxon>
        <taxon>Tylenchomorpha</taxon>
        <taxon>Tylenchoidea</taxon>
        <taxon>Heteroderidae</taxon>
        <taxon>Heteroderinae</taxon>
        <taxon>Globodera</taxon>
    </lineage>
</organism>
<evidence type="ECO:0000256" key="1">
    <source>
        <dbReference type="SAM" id="Phobius"/>
    </source>
</evidence>
<feature type="transmembrane region" description="Helical" evidence="1">
    <location>
        <begin position="106"/>
        <end position="126"/>
    </location>
</feature>
<accession>A0A914HDM2</accession>
<keyword evidence="1" id="KW-0472">Membrane</keyword>
<keyword evidence="2" id="KW-1185">Reference proteome</keyword>
<dbReference type="Proteomes" id="UP000887572">
    <property type="component" value="Unplaced"/>
</dbReference>
<protein>
    <submittedName>
        <fullName evidence="3">Uncharacterized protein</fullName>
    </submittedName>
</protein>
<keyword evidence="1" id="KW-0812">Transmembrane</keyword>
<name>A0A914HDM2_GLORO</name>
<proteinExistence type="predicted"/>
<feature type="transmembrane region" description="Helical" evidence="1">
    <location>
        <begin position="158"/>
        <end position="175"/>
    </location>
</feature>
<reference evidence="3" key="1">
    <citation type="submission" date="2022-11" db="UniProtKB">
        <authorList>
            <consortium name="WormBaseParasite"/>
        </authorList>
    </citation>
    <scope>IDENTIFICATION</scope>
</reference>
<evidence type="ECO:0000313" key="2">
    <source>
        <dbReference type="Proteomes" id="UP000887572"/>
    </source>
</evidence>
<keyword evidence="1" id="KW-1133">Transmembrane helix</keyword>
<dbReference type="WBParaSite" id="Gr19_v10_g15660.t1">
    <property type="protein sequence ID" value="Gr19_v10_g15660.t1"/>
    <property type="gene ID" value="Gr19_v10_g15660"/>
</dbReference>
<evidence type="ECO:0000313" key="3">
    <source>
        <dbReference type="WBParaSite" id="Gr19_v10_g15660.t1"/>
    </source>
</evidence>
<sequence length="215" mass="23004">MLPGGDGGGGWRCPTDVCLPPAMFFGLLAGRPATQPTTANRSSSKLTTDGAAALAKTLYTTTHFCFGIWPNLDLIDGKRSHFSITSLCHANANAPNRKKKQMSTTITGSGSFWSLFFCAMLLQNMFTIVCMVDMKHNGGVHQSSRGERLRANVNRKNAAIATAGITALAGGAIAMNKMNKRRANANNDGMPQGPMPMMPGMMAPHPQPNHLIHGY</sequence>
<dbReference type="AlphaFoldDB" id="A0A914HDM2"/>